<dbReference type="PANTHER" id="PTHR40659">
    <property type="entry name" value="NICKEL/COBALT EFFLUX SYSTEM RCNA"/>
    <property type="match status" value="1"/>
</dbReference>
<name>A0A2Z5FYA8_9BACT</name>
<keyword evidence="1" id="KW-0472">Membrane</keyword>
<feature type="transmembrane region" description="Helical" evidence="1">
    <location>
        <begin position="393"/>
        <end position="411"/>
    </location>
</feature>
<keyword evidence="3" id="KW-1185">Reference proteome</keyword>
<dbReference type="GO" id="GO:0015099">
    <property type="term" value="F:nickel cation transmembrane transporter activity"/>
    <property type="evidence" value="ECO:0007669"/>
    <property type="project" value="TreeGrafter"/>
</dbReference>
<feature type="transmembrane region" description="Helical" evidence="1">
    <location>
        <begin position="491"/>
        <end position="513"/>
    </location>
</feature>
<evidence type="ECO:0000313" key="2">
    <source>
        <dbReference type="EMBL" id="AXC11700.1"/>
    </source>
</evidence>
<evidence type="ECO:0000256" key="1">
    <source>
        <dbReference type="SAM" id="Phobius"/>
    </source>
</evidence>
<keyword evidence="1" id="KW-0812">Transmembrane</keyword>
<keyword evidence="1" id="KW-1133">Transmembrane helix</keyword>
<dbReference type="InterPro" id="IPR051224">
    <property type="entry name" value="NiCoT_RcnA"/>
</dbReference>
<dbReference type="Proteomes" id="UP000253606">
    <property type="component" value="Chromosome"/>
</dbReference>
<dbReference type="GO" id="GO:0005886">
    <property type="term" value="C:plasma membrane"/>
    <property type="evidence" value="ECO:0007669"/>
    <property type="project" value="UniProtKB-SubCell"/>
</dbReference>
<dbReference type="PANTHER" id="PTHR40659:SF1">
    <property type="entry name" value="NICKEL_COBALT EFFLUX SYSTEM RCNA"/>
    <property type="match status" value="1"/>
</dbReference>
<dbReference type="KEGG" id="abas:ACPOL_2378"/>
<feature type="transmembrane region" description="Helical" evidence="1">
    <location>
        <begin position="312"/>
        <end position="333"/>
    </location>
</feature>
<dbReference type="RefSeq" id="WP_114207100.1">
    <property type="nucleotide sequence ID" value="NZ_CP030840.1"/>
</dbReference>
<dbReference type="GO" id="GO:0032025">
    <property type="term" value="P:response to cobalt ion"/>
    <property type="evidence" value="ECO:0007669"/>
    <property type="project" value="TreeGrafter"/>
</dbReference>
<feature type="transmembrane region" description="Helical" evidence="1">
    <location>
        <begin position="567"/>
        <end position="585"/>
    </location>
</feature>
<protein>
    <submittedName>
        <fullName evidence="2">Uncharacterized protein</fullName>
    </submittedName>
</protein>
<feature type="transmembrane region" description="Helical" evidence="1">
    <location>
        <begin position="610"/>
        <end position="639"/>
    </location>
</feature>
<dbReference type="GO" id="GO:0010045">
    <property type="term" value="P:response to nickel cation"/>
    <property type="evidence" value="ECO:0007669"/>
    <property type="project" value="TreeGrafter"/>
</dbReference>
<feature type="transmembrane region" description="Helical" evidence="1">
    <location>
        <begin position="723"/>
        <end position="745"/>
    </location>
</feature>
<feature type="transmembrane region" description="Helical" evidence="1">
    <location>
        <begin position="645"/>
        <end position="664"/>
    </location>
</feature>
<dbReference type="GO" id="GO:0006824">
    <property type="term" value="P:cobalt ion transport"/>
    <property type="evidence" value="ECO:0007669"/>
    <property type="project" value="UniProtKB-KW"/>
</dbReference>
<reference evidence="2 3" key="1">
    <citation type="journal article" date="2018" name="Front. Microbiol.">
        <title>Hydrolytic Capabilities as a Key to Environmental Success: Chitinolytic and Cellulolytic Acidobacteria From Acidic Sub-arctic Soils and Boreal Peatlands.</title>
        <authorList>
            <person name="Belova S.E."/>
            <person name="Ravin N.V."/>
            <person name="Pankratov T.A."/>
            <person name="Rakitin A.L."/>
            <person name="Ivanova A.A."/>
            <person name="Beletsky A.V."/>
            <person name="Mardanov A.V."/>
            <person name="Sinninghe Damste J.S."/>
            <person name="Dedysh S.N."/>
        </authorList>
    </citation>
    <scope>NUCLEOTIDE SEQUENCE [LARGE SCALE GENOMIC DNA]</scope>
    <source>
        <strain evidence="2 3">SBC82</strain>
    </source>
</reference>
<dbReference type="GO" id="GO:0046583">
    <property type="term" value="F:monoatomic cation efflux transmembrane transporter activity"/>
    <property type="evidence" value="ECO:0007669"/>
    <property type="project" value="TreeGrafter"/>
</dbReference>
<organism evidence="2 3">
    <name type="scientific">Acidisarcina polymorpha</name>
    <dbReference type="NCBI Taxonomy" id="2211140"/>
    <lineage>
        <taxon>Bacteria</taxon>
        <taxon>Pseudomonadati</taxon>
        <taxon>Acidobacteriota</taxon>
        <taxon>Terriglobia</taxon>
        <taxon>Terriglobales</taxon>
        <taxon>Acidobacteriaceae</taxon>
        <taxon>Acidisarcina</taxon>
    </lineage>
</organism>
<feature type="transmembrane region" description="Helical" evidence="1">
    <location>
        <begin position="790"/>
        <end position="817"/>
    </location>
</feature>
<feature type="transmembrane region" description="Helical" evidence="1">
    <location>
        <begin position="356"/>
        <end position="381"/>
    </location>
</feature>
<gene>
    <name evidence="2" type="ORF">ACPOL_2378</name>
</gene>
<proteinExistence type="predicted"/>
<sequence length="826" mass="87504">MLAKRLDQLWPLLLVMVLALPAWAHPMGNFSVNHYSKIDLQSDRVVVRYFIDLAEIPTYQELQQGNIATTALKPGSASGMSYVAARGTELGRGLVLEIDGQQTSLRMISSAVIFPPGAGGLPTMKMGFVYEAAIPSGIDRQRVNLHYADHNYPGHTGWKEIVALASAGSLLQSSASATDRSGELSNYPTDLLTSPPQDLDASVVAALPITTGTVTKTEAHRASPLALKDPPAALKDLPTVLKNGGAIVARRVRPGKMEQSAPALASTPARPIGAAQGALQATTPASVPVHLEANRQQTPRSRFTELITAQHLSAWFLFTAAWIAVGLGGLHALEPGHGKTIVAAYLVGSKGTARHAFLLGLIVTVSHTAGVFALGAITLYASRYILPEQLYPWLGAFSGITIMGLGCYMLLRRLSGAVTEHSHAPGAPSAHWTLWRPRPVGQEPDATPSAGNPQPVSMTQLFTLGITGGVIPCPAALIVLLSAVALHRVGLGFFLIVAFSLGLAAVLIGFGMLMVFARRFMTHLRIDGPLTQRWLPAASSGFITILGIILTVQAFSSMHLHLPMVSGARLGPVLLVSGLGLVLGMRHSTDADHVVAISTIVSKQRSIRNAAFIGSVWGLGHTLTIFVVGSLIILFGVAIPPRLGLSMEFSVALMLILLGVLNLTGVMQRITTYFTPSGATNLNTAEAGTTGRQETNAVRSNRTRSIYDSSVGRFGWYQCIRPLAIGLVHGLAGSAAVALLVLSTIHDPVWATVYLLIFGAGTMIGMMCMTAAIALPLAYAGDRSAMFSRYLGVTSGVVSLCFGSFLAYQLGFLGGLFTGHPQWTPR</sequence>
<evidence type="ECO:0000313" key="3">
    <source>
        <dbReference type="Proteomes" id="UP000253606"/>
    </source>
</evidence>
<dbReference type="AlphaFoldDB" id="A0A2Z5FYA8"/>
<dbReference type="EMBL" id="CP030840">
    <property type="protein sequence ID" value="AXC11700.1"/>
    <property type="molecule type" value="Genomic_DNA"/>
</dbReference>
<feature type="transmembrane region" description="Helical" evidence="1">
    <location>
        <begin position="751"/>
        <end position="778"/>
    </location>
</feature>
<accession>A0A2Z5FYA8</accession>
<feature type="transmembrane region" description="Helical" evidence="1">
    <location>
        <begin position="534"/>
        <end position="555"/>
    </location>
</feature>
<feature type="transmembrane region" description="Helical" evidence="1">
    <location>
        <begin position="461"/>
        <end position="485"/>
    </location>
</feature>
<dbReference type="OrthoDB" id="271709at2"/>